<dbReference type="InterPro" id="IPR050166">
    <property type="entry name" value="ABC_transporter_ATP-bind"/>
</dbReference>
<keyword evidence="11" id="KW-1185">Reference proteome</keyword>
<protein>
    <submittedName>
        <fullName evidence="10">Taurine transport system ATP-binding protein</fullName>
    </submittedName>
</protein>
<dbReference type="InterPro" id="IPR017871">
    <property type="entry name" value="ABC_transporter-like_CS"/>
</dbReference>
<dbReference type="SMART" id="SM00382">
    <property type="entry name" value="AAA"/>
    <property type="match status" value="1"/>
</dbReference>
<dbReference type="EMBL" id="FNPR01000001">
    <property type="protein sequence ID" value="SDY06844.1"/>
    <property type="molecule type" value="Genomic_DNA"/>
</dbReference>
<dbReference type="AlphaFoldDB" id="A0A1H3GWG1"/>
<dbReference type="Proteomes" id="UP000199026">
    <property type="component" value="Unassembled WGS sequence"/>
</dbReference>
<dbReference type="InterPro" id="IPR003593">
    <property type="entry name" value="AAA+_ATPase"/>
</dbReference>
<dbReference type="GO" id="GO:0016887">
    <property type="term" value="F:ATP hydrolysis activity"/>
    <property type="evidence" value="ECO:0007669"/>
    <property type="project" value="InterPro"/>
</dbReference>
<evidence type="ECO:0000256" key="8">
    <source>
        <dbReference type="ARBA" id="ARBA00023136"/>
    </source>
</evidence>
<sequence length="269" mass="29980">MSTLSIDKISMRFDLPNGSHVQALKDISLEIKTGELMSVLGPSGCGKTTLLNIVAGFLAPTQGTMTLNNHLITGPDAERGMVFQQGALFEWMSVRENVSFGPRMKGQREAEWRDNVDHLLDIVGLRDFKEKSVFELSGGMQQRVALARCLANDPDVILMDEPLGALDALTREKMQGLVLKLWKETGKTIILITHSVEEALLLGERLLVLAPRPGRIHREYRLPFADMGVGQDLREVKKHPEFGEKREEILSMIWDMEEEIMGNAAEASA</sequence>
<dbReference type="PROSITE" id="PS50893">
    <property type="entry name" value="ABC_TRANSPORTER_2"/>
    <property type="match status" value="1"/>
</dbReference>
<dbReference type="InterPro" id="IPR027417">
    <property type="entry name" value="P-loop_NTPase"/>
</dbReference>
<evidence type="ECO:0000256" key="4">
    <source>
        <dbReference type="ARBA" id="ARBA00022519"/>
    </source>
</evidence>
<comment type="similarity">
    <text evidence="1">Belongs to the ABC transporter superfamily.</text>
</comment>
<feature type="domain" description="ABC transporter" evidence="9">
    <location>
        <begin position="4"/>
        <end position="236"/>
    </location>
</feature>
<dbReference type="RefSeq" id="WP_089886888.1">
    <property type="nucleotide sequence ID" value="NZ_CALBNM010000018.1"/>
</dbReference>
<evidence type="ECO:0000259" key="9">
    <source>
        <dbReference type="PROSITE" id="PS50893"/>
    </source>
</evidence>
<evidence type="ECO:0000256" key="2">
    <source>
        <dbReference type="ARBA" id="ARBA00022448"/>
    </source>
</evidence>
<keyword evidence="3" id="KW-1003">Cell membrane</keyword>
<dbReference type="PANTHER" id="PTHR42788">
    <property type="entry name" value="TAURINE IMPORT ATP-BINDING PROTEIN-RELATED"/>
    <property type="match status" value="1"/>
</dbReference>
<evidence type="ECO:0000256" key="3">
    <source>
        <dbReference type="ARBA" id="ARBA00022475"/>
    </source>
</evidence>
<evidence type="ECO:0000256" key="5">
    <source>
        <dbReference type="ARBA" id="ARBA00022741"/>
    </source>
</evidence>
<dbReference type="CDD" id="cd03293">
    <property type="entry name" value="ABC_NrtD_SsuB_transporters"/>
    <property type="match status" value="1"/>
</dbReference>
<reference evidence="10 11" key="1">
    <citation type="submission" date="2016-10" db="EMBL/GenBank/DDBJ databases">
        <authorList>
            <person name="de Groot N.N."/>
        </authorList>
    </citation>
    <scope>NUCLEOTIDE SEQUENCE [LARGE SCALE GENOMIC DNA]</scope>
    <source>
        <strain evidence="10 11">DSM 24677</strain>
    </source>
</reference>
<dbReference type="OrthoDB" id="9802264at2"/>
<dbReference type="GeneID" id="78122856"/>
<dbReference type="PROSITE" id="PS00211">
    <property type="entry name" value="ABC_TRANSPORTER_1"/>
    <property type="match status" value="1"/>
</dbReference>
<keyword evidence="7" id="KW-1278">Translocase</keyword>
<dbReference type="STRING" id="576131.SAMN05444486_10142"/>
<evidence type="ECO:0000313" key="11">
    <source>
        <dbReference type="Proteomes" id="UP000199026"/>
    </source>
</evidence>
<gene>
    <name evidence="10" type="ORF">SAMN05444486_10142</name>
</gene>
<keyword evidence="6 10" id="KW-0067">ATP-binding</keyword>
<evidence type="ECO:0000256" key="6">
    <source>
        <dbReference type="ARBA" id="ARBA00022840"/>
    </source>
</evidence>
<dbReference type="SUPFAM" id="SSF52540">
    <property type="entry name" value="P-loop containing nucleoside triphosphate hydrolases"/>
    <property type="match status" value="1"/>
</dbReference>
<dbReference type="InterPro" id="IPR003439">
    <property type="entry name" value="ABC_transporter-like_ATP-bd"/>
</dbReference>
<keyword evidence="2" id="KW-0813">Transport</keyword>
<proteinExistence type="inferred from homology"/>
<evidence type="ECO:0000256" key="7">
    <source>
        <dbReference type="ARBA" id="ARBA00022967"/>
    </source>
</evidence>
<name>A0A1H3GWG1_9RHOB</name>
<dbReference type="GO" id="GO:0005524">
    <property type="term" value="F:ATP binding"/>
    <property type="evidence" value="ECO:0007669"/>
    <property type="project" value="UniProtKB-KW"/>
</dbReference>
<keyword evidence="5" id="KW-0547">Nucleotide-binding</keyword>
<keyword evidence="8" id="KW-0472">Membrane</keyword>
<dbReference type="Pfam" id="PF00005">
    <property type="entry name" value="ABC_tran"/>
    <property type="match status" value="1"/>
</dbReference>
<dbReference type="Gene3D" id="3.40.50.300">
    <property type="entry name" value="P-loop containing nucleotide triphosphate hydrolases"/>
    <property type="match status" value="1"/>
</dbReference>
<keyword evidence="4" id="KW-0997">Cell inner membrane</keyword>
<organism evidence="10 11">
    <name type="scientific">Lentibacter algarum</name>
    <dbReference type="NCBI Taxonomy" id="576131"/>
    <lineage>
        <taxon>Bacteria</taxon>
        <taxon>Pseudomonadati</taxon>
        <taxon>Pseudomonadota</taxon>
        <taxon>Alphaproteobacteria</taxon>
        <taxon>Rhodobacterales</taxon>
        <taxon>Roseobacteraceae</taxon>
        <taxon>Lentibacter</taxon>
    </lineage>
</organism>
<accession>A0A1H3GWG1</accession>
<evidence type="ECO:0000313" key="10">
    <source>
        <dbReference type="EMBL" id="SDY06844.1"/>
    </source>
</evidence>
<dbReference type="PANTHER" id="PTHR42788:SF18">
    <property type="entry name" value="TAURINE IMPORT ATP-BINDING PROTEIN TAUB"/>
    <property type="match status" value="1"/>
</dbReference>
<evidence type="ECO:0000256" key="1">
    <source>
        <dbReference type="ARBA" id="ARBA00005417"/>
    </source>
</evidence>